<dbReference type="GO" id="GO:1904680">
    <property type="term" value="F:peptide transmembrane transporter activity"/>
    <property type="evidence" value="ECO:0007669"/>
    <property type="project" value="TreeGrafter"/>
</dbReference>
<organism evidence="3 4">
    <name type="scientific">Propioniferax innocua</name>
    <dbReference type="NCBI Taxonomy" id="1753"/>
    <lineage>
        <taxon>Bacteria</taxon>
        <taxon>Bacillati</taxon>
        <taxon>Actinomycetota</taxon>
        <taxon>Actinomycetes</taxon>
        <taxon>Propionibacteriales</taxon>
        <taxon>Propionibacteriaceae</taxon>
        <taxon>Propioniferax</taxon>
    </lineage>
</organism>
<dbReference type="EMBL" id="VFOR01000001">
    <property type="protein sequence ID" value="TQL63131.1"/>
    <property type="molecule type" value="Genomic_DNA"/>
</dbReference>
<dbReference type="PIRSF" id="PIRSF002741">
    <property type="entry name" value="MppA"/>
    <property type="match status" value="1"/>
</dbReference>
<dbReference type="Gene3D" id="3.40.190.10">
    <property type="entry name" value="Periplasmic binding protein-like II"/>
    <property type="match status" value="1"/>
</dbReference>
<dbReference type="InterPro" id="IPR039424">
    <property type="entry name" value="SBP_5"/>
</dbReference>
<evidence type="ECO:0000313" key="4">
    <source>
        <dbReference type="Proteomes" id="UP000316196"/>
    </source>
</evidence>
<sequence length="558" mass="60301">MRLLRLAAVPVALGVALTTACSGDNTGELNITPLPVADINERPREQLTTGGELRVPVTELGTSLNPLSSDASPEMDEVRRAFLPTLFDVSSTGEVKPNPNFLTDAKVTSPPGSPTTVTLTLNPDAKWGNGDQVTAEDVVATWRACNGQTPENRCREGLRLERIRDIVATSPTEAQVSFNEADPDWAEVFAHTGIVRASSVSSPTSFNDDWKEVREAWVSGPYVPTSVNTEHGVISMEPNDSWWGEEPPLERLTVVERNEGELDQAFAKNDVDALEVGTSPDAFTTGQENPDAVMHRSGGTEARTLVFNTQSAGPVSDQGVRTAIALTLDRSRVGTEAMPGIDHTAAALDNRVFRYGQEGYVDNAETTEMTRDVRKARKALDAAGWKTEGDGTRSRDGQPLEIAMVRVTGDPVSEHEFTAISQQLNEVGIKVVPEDIDVNSWADGAALGSGTFQMAAVTEEQSVSPTSELPARFAKGGARNWSKLSVPEIETALEELNAETDPARRRGIANRIDELAWTHMGTLPLYQVPETTFTRSRLANYGANGIGTVDWSTVGYVK</sequence>
<dbReference type="AlphaFoldDB" id="A0A542ZS15"/>
<feature type="signal peptide" evidence="1">
    <location>
        <begin position="1"/>
        <end position="22"/>
    </location>
</feature>
<evidence type="ECO:0000313" key="3">
    <source>
        <dbReference type="EMBL" id="TQL63131.1"/>
    </source>
</evidence>
<dbReference type="Pfam" id="PF00496">
    <property type="entry name" value="SBP_bac_5"/>
    <property type="match status" value="1"/>
</dbReference>
<dbReference type="InterPro" id="IPR030678">
    <property type="entry name" value="Peptide/Ni-bd"/>
</dbReference>
<feature type="chain" id="PRO_5021802874" evidence="1">
    <location>
        <begin position="23"/>
        <end position="558"/>
    </location>
</feature>
<evidence type="ECO:0000259" key="2">
    <source>
        <dbReference type="Pfam" id="PF00496"/>
    </source>
</evidence>
<gene>
    <name evidence="3" type="ORF">FB460_0932</name>
</gene>
<dbReference type="PANTHER" id="PTHR30290">
    <property type="entry name" value="PERIPLASMIC BINDING COMPONENT OF ABC TRANSPORTER"/>
    <property type="match status" value="1"/>
</dbReference>
<comment type="caution">
    <text evidence="3">The sequence shown here is derived from an EMBL/GenBank/DDBJ whole genome shotgun (WGS) entry which is preliminary data.</text>
</comment>
<dbReference type="Proteomes" id="UP000316196">
    <property type="component" value="Unassembled WGS sequence"/>
</dbReference>
<dbReference type="PROSITE" id="PS51257">
    <property type="entry name" value="PROKAR_LIPOPROTEIN"/>
    <property type="match status" value="1"/>
</dbReference>
<reference evidence="3 4" key="1">
    <citation type="submission" date="2019-06" db="EMBL/GenBank/DDBJ databases">
        <title>Sequencing the genomes of 1000 actinobacteria strains.</title>
        <authorList>
            <person name="Klenk H.-P."/>
        </authorList>
    </citation>
    <scope>NUCLEOTIDE SEQUENCE [LARGE SCALE GENOMIC DNA]</scope>
    <source>
        <strain evidence="3 4">DSM 8251</strain>
    </source>
</reference>
<protein>
    <submittedName>
        <fullName evidence="3">Peptide/nickel transport system substrate-binding protein</fullName>
    </submittedName>
</protein>
<evidence type="ECO:0000256" key="1">
    <source>
        <dbReference type="SAM" id="SignalP"/>
    </source>
</evidence>
<dbReference type="Gene3D" id="3.10.105.10">
    <property type="entry name" value="Dipeptide-binding Protein, Domain 3"/>
    <property type="match status" value="1"/>
</dbReference>
<dbReference type="SUPFAM" id="SSF53850">
    <property type="entry name" value="Periplasmic binding protein-like II"/>
    <property type="match status" value="1"/>
</dbReference>
<keyword evidence="4" id="KW-1185">Reference proteome</keyword>
<dbReference type="GO" id="GO:0015833">
    <property type="term" value="P:peptide transport"/>
    <property type="evidence" value="ECO:0007669"/>
    <property type="project" value="TreeGrafter"/>
</dbReference>
<keyword evidence="1" id="KW-0732">Signal</keyword>
<dbReference type="GO" id="GO:0042597">
    <property type="term" value="C:periplasmic space"/>
    <property type="evidence" value="ECO:0007669"/>
    <property type="project" value="UniProtKB-ARBA"/>
</dbReference>
<proteinExistence type="predicted"/>
<dbReference type="GO" id="GO:0043190">
    <property type="term" value="C:ATP-binding cassette (ABC) transporter complex"/>
    <property type="evidence" value="ECO:0007669"/>
    <property type="project" value="InterPro"/>
</dbReference>
<dbReference type="PANTHER" id="PTHR30290:SF65">
    <property type="entry name" value="MONOACYL PHOSPHATIDYLINOSITOL TETRAMANNOSIDE-BINDING PROTEIN LPQW-RELATED"/>
    <property type="match status" value="1"/>
</dbReference>
<dbReference type="InterPro" id="IPR000914">
    <property type="entry name" value="SBP_5_dom"/>
</dbReference>
<accession>A0A542ZS15</accession>
<feature type="domain" description="Solute-binding protein family 5" evidence="2">
    <location>
        <begin position="115"/>
        <end position="456"/>
    </location>
</feature>
<name>A0A542ZS15_9ACTN</name>
<dbReference type="RefSeq" id="WP_170209942.1">
    <property type="nucleotide sequence ID" value="NZ_BAAAMD010000001.1"/>
</dbReference>